<feature type="coiled-coil region" evidence="1">
    <location>
        <begin position="138"/>
        <end position="165"/>
    </location>
</feature>
<evidence type="ECO:0000256" key="2">
    <source>
        <dbReference type="SAM" id="MobiDB-lite"/>
    </source>
</evidence>
<sequence length="284" mass="31122">MMRRSVFAPVTDFTTDDIEVADVLLMLHLPRVFPKVESPRGFPSWVVKRRRSSGRSMQSLLQVRPGVTGSGGVALKCEAEGAPAAKAEALIQAEKAEALSPATPLSFPPSSESDEKQKQDRKRKFPLKRKREEWMVIIDGLTQDRASLKEEIENMRRNCDNVRAFNLELKAKLSAGPCLETGKIGAENKDSDQIGQLHPLLPSSTGSGMAHSNMGLPDLNLSAEATVGIESSGPVNLNVANKNLGRAMALAAQARHRRMLIRRIKKIQVSDNAASNNTRSLLHR</sequence>
<dbReference type="AlphaFoldDB" id="A0A5N6RBT1"/>
<feature type="region of interest" description="Disordered" evidence="2">
    <location>
        <begin position="100"/>
        <end position="126"/>
    </location>
</feature>
<organism evidence="3 4">
    <name type="scientific">Carpinus fangiana</name>
    <dbReference type="NCBI Taxonomy" id="176857"/>
    <lineage>
        <taxon>Eukaryota</taxon>
        <taxon>Viridiplantae</taxon>
        <taxon>Streptophyta</taxon>
        <taxon>Embryophyta</taxon>
        <taxon>Tracheophyta</taxon>
        <taxon>Spermatophyta</taxon>
        <taxon>Magnoliopsida</taxon>
        <taxon>eudicotyledons</taxon>
        <taxon>Gunneridae</taxon>
        <taxon>Pentapetalae</taxon>
        <taxon>rosids</taxon>
        <taxon>fabids</taxon>
        <taxon>Fagales</taxon>
        <taxon>Betulaceae</taxon>
        <taxon>Carpinus</taxon>
    </lineage>
</organism>
<accession>A0A5N6RBT1</accession>
<evidence type="ECO:0000256" key="1">
    <source>
        <dbReference type="SAM" id="Coils"/>
    </source>
</evidence>
<dbReference type="PANTHER" id="PTHR37614:SF2">
    <property type="entry name" value="OS02G0121400 PROTEIN"/>
    <property type="match status" value="1"/>
</dbReference>
<name>A0A5N6RBT1_9ROSI</name>
<protein>
    <submittedName>
        <fullName evidence="3">Uncharacterized protein</fullName>
    </submittedName>
</protein>
<evidence type="ECO:0000313" key="3">
    <source>
        <dbReference type="EMBL" id="KAE8057248.1"/>
    </source>
</evidence>
<dbReference type="EMBL" id="CM017325">
    <property type="protein sequence ID" value="KAE8057248.1"/>
    <property type="molecule type" value="Genomic_DNA"/>
</dbReference>
<reference evidence="3 4" key="1">
    <citation type="submission" date="2019-06" db="EMBL/GenBank/DDBJ databases">
        <title>A chromosomal-level reference genome of Carpinus fangiana (Coryloideae, Betulaceae).</title>
        <authorList>
            <person name="Yang X."/>
            <person name="Wang Z."/>
            <person name="Zhang L."/>
            <person name="Hao G."/>
            <person name="Liu J."/>
            <person name="Yang Y."/>
        </authorList>
    </citation>
    <scope>NUCLEOTIDE SEQUENCE [LARGE SCALE GENOMIC DNA]</scope>
    <source>
        <strain evidence="3">Cfa_2016G</strain>
        <tissue evidence="3">Leaf</tissue>
    </source>
</reference>
<proteinExistence type="predicted"/>
<keyword evidence="4" id="KW-1185">Reference proteome</keyword>
<keyword evidence="1" id="KW-0175">Coiled coil</keyword>
<dbReference type="OrthoDB" id="1721092at2759"/>
<dbReference type="PANTHER" id="PTHR37614">
    <property type="entry name" value="OS02G0121400 PROTEIN"/>
    <property type="match status" value="1"/>
</dbReference>
<gene>
    <name evidence="3" type="ORF">FH972_013954</name>
</gene>
<dbReference type="Proteomes" id="UP000327013">
    <property type="component" value="Chromosome 5"/>
</dbReference>
<evidence type="ECO:0000313" key="4">
    <source>
        <dbReference type="Proteomes" id="UP000327013"/>
    </source>
</evidence>